<evidence type="ECO:0000313" key="8">
    <source>
        <dbReference type="EMBL" id="KAJ7955409.1"/>
    </source>
</evidence>
<feature type="active site" description="Proton acceptor" evidence="5">
    <location>
        <position position="230"/>
    </location>
</feature>
<dbReference type="FunFam" id="1.10.10.10:FF:000836">
    <property type="entry name" value="O-methyltransferase family protein"/>
    <property type="match status" value="1"/>
</dbReference>
<dbReference type="InterPro" id="IPR012967">
    <property type="entry name" value="COMT_dimerisation"/>
</dbReference>
<gene>
    <name evidence="8" type="ORF">O6P43_022005</name>
</gene>
<dbReference type="InterPro" id="IPR036390">
    <property type="entry name" value="WH_DNA-bd_sf"/>
</dbReference>
<feature type="domain" description="O-methyltransferase dimerisation" evidence="7">
    <location>
        <begin position="24"/>
        <end position="89"/>
    </location>
</feature>
<comment type="similarity">
    <text evidence="4">Belongs to the class I-like SAM-binding methyltransferase superfamily. Cation-independent O-methyltransferase family.</text>
</comment>
<protein>
    <submittedName>
        <fullName evidence="8">O-methyltransferase</fullName>
    </submittedName>
</protein>
<dbReference type="Pfam" id="PF08100">
    <property type="entry name" value="Dimerisation"/>
    <property type="match status" value="1"/>
</dbReference>
<evidence type="ECO:0000256" key="5">
    <source>
        <dbReference type="PIRSR" id="PIRSR005739-1"/>
    </source>
</evidence>
<reference evidence="8" key="1">
    <citation type="journal article" date="2023" name="Science">
        <title>Elucidation of the pathway for biosynthesis of saponin adjuvants from the soapbark tree.</title>
        <authorList>
            <person name="Reed J."/>
            <person name="Orme A."/>
            <person name="El-Demerdash A."/>
            <person name="Owen C."/>
            <person name="Martin L.B.B."/>
            <person name="Misra R.C."/>
            <person name="Kikuchi S."/>
            <person name="Rejzek M."/>
            <person name="Martin A.C."/>
            <person name="Harkess A."/>
            <person name="Leebens-Mack J."/>
            <person name="Louveau T."/>
            <person name="Stephenson M.J."/>
            <person name="Osbourn A."/>
        </authorList>
    </citation>
    <scope>NUCLEOTIDE SEQUENCE</scope>
    <source>
        <strain evidence="8">S10</strain>
    </source>
</reference>
<dbReference type="FunFam" id="3.40.50.150:FF:000294">
    <property type="entry name" value="O-methyltransferase family protein"/>
    <property type="match status" value="1"/>
</dbReference>
<dbReference type="PROSITE" id="PS51683">
    <property type="entry name" value="SAM_OMT_II"/>
    <property type="match status" value="1"/>
</dbReference>
<dbReference type="InterPro" id="IPR036388">
    <property type="entry name" value="WH-like_DNA-bd_sf"/>
</dbReference>
<comment type="caution">
    <text evidence="8">The sequence shown here is derived from an EMBL/GenBank/DDBJ whole genome shotgun (WGS) entry which is preliminary data.</text>
</comment>
<dbReference type="EMBL" id="JARAOO010000009">
    <property type="protein sequence ID" value="KAJ7955409.1"/>
    <property type="molecule type" value="Genomic_DNA"/>
</dbReference>
<dbReference type="KEGG" id="qsa:O6P43_022005"/>
<dbReference type="GO" id="GO:0008171">
    <property type="term" value="F:O-methyltransferase activity"/>
    <property type="evidence" value="ECO:0007669"/>
    <property type="project" value="InterPro"/>
</dbReference>
<dbReference type="GO" id="GO:0046983">
    <property type="term" value="F:protein dimerization activity"/>
    <property type="evidence" value="ECO:0007669"/>
    <property type="project" value="InterPro"/>
</dbReference>
<dbReference type="GO" id="GO:0032259">
    <property type="term" value="P:methylation"/>
    <property type="evidence" value="ECO:0007669"/>
    <property type="project" value="UniProtKB-KW"/>
</dbReference>
<evidence type="ECO:0000256" key="4">
    <source>
        <dbReference type="ARBA" id="ARBA00038277"/>
    </source>
</evidence>
<feature type="domain" description="O-methyltransferase C-terminal" evidence="6">
    <location>
        <begin position="105"/>
        <end position="309"/>
    </location>
</feature>
<dbReference type="PIRSF" id="PIRSF005739">
    <property type="entry name" value="O-mtase"/>
    <property type="match status" value="1"/>
</dbReference>
<keyword evidence="3" id="KW-0949">S-adenosyl-L-methionine</keyword>
<dbReference type="GO" id="GO:0008757">
    <property type="term" value="F:S-adenosylmethionine-dependent methyltransferase activity"/>
    <property type="evidence" value="ECO:0007669"/>
    <property type="project" value="UniProtKB-ARBA"/>
</dbReference>
<evidence type="ECO:0000313" key="9">
    <source>
        <dbReference type="Proteomes" id="UP001163823"/>
    </source>
</evidence>
<proteinExistence type="inferred from homology"/>
<dbReference type="SUPFAM" id="SSF53335">
    <property type="entry name" value="S-adenosyl-L-methionine-dependent methyltransferases"/>
    <property type="match status" value="1"/>
</dbReference>
<dbReference type="Gene3D" id="3.40.50.150">
    <property type="entry name" value="Vaccinia Virus protein VP39"/>
    <property type="match status" value="1"/>
</dbReference>
<evidence type="ECO:0000259" key="7">
    <source>
        <dbReference type="Pfam" id="PF08100"/>
    </source>
</evidence>
<evidence type="ECO:0000256" key="3">
    <source>
        <dbReference type="ARBA" id="ARBA00022691"/>
    </source>
</evidence>
<dbReference type="Gene3D" id="1.10.10.10">
    <property type="entry name" value="Winged helix-like DNA-binding domain superfamily/Winged helix DNA-binding domain"/>
    <property type="match status" value="1"/>
</dbReference>
<sequence length="327" mass="36104">MGEIQREPILENEEEDTQAELDVWKYVFGFGEMAVVKCAIELGIADAIESHGDSMTLSELSSALACSPSQLYRILRFLMHRNIFKQTPNNQGPIMLAPWHALSTRALANGMPSFEKAHGEDLWSYGATNLAHTQLFNEAMACNARLMIPAIFEGCGEVFDGLGSLVDVGGGNGTAMGLLVKACPWIKGINFDLPHVVSGAPNCDGVEHVGGDMFQSVPKADAAFIMNVLHDWGDEECIQVLKKCREAIPKQKGKIIIIDPVVEEDNKTGDYKLNDFRLMLDMVMMAHTNTGKERTMKEWEYIIKEAGFNQITVKPIRAVQSVIIAFP</sequence>
<organism evidence="8 9">
    <name type="scientific">Quillaja saponaria</name>
    <name type="common">Soap bark tree</name>
    <dbReference type="NCBI Taxonomy" id="32244"/>
    <lineage>
        <taxon>Eukaryota</taxon>
        <taxon>Viridiplantae</taxon>
        <taxon>Streptophyta</taxon>
        <taxon>Embryophyta</taxon>
        <taxon>Tracheophyta</taxon>
        <taxon>Spermatophyta</taxon>
        <taxon>Magnoliopsida</taxon>
        <taxon>eudicotyledons</taxon>
        <taxon>Gunneridae</taxon>
        <taxon>Pentapetalae</taxon>
        <taxon>rosids</taxon>
        <taxon>fabids</taxon>
        <taxon>Fabales</taxon>
        <taxon>Quillajaceae</taxon>
        <taxon>Quillaja</taxon>
    </lineage>
</organism>
<keyword evidence="9" id="KW-1185">Reference proteome</keyword>
<dbReference type="InterPro" id="IPR001077">
    <property type="entry name" value="COMT_C"/>
</dbReference>
<evidence type="ECO:0000256" key="1">
    <source>
        <dbReference type="ARBA" id="ARBA00022603"/>
    </source>
</evidence>
<name>A0AAD7PHT3_QUISA</name>
<accession>A0AAD7PHT3</accession>
<evidence type="ECO:0000256" key="2">
    <source>
        <dbReference type="ARBA" id="ARBA00022679"/>
    </source>
</evidence>
<dbReference type="Pfam" id="PF00891">
    <property type="entry name" value="Methyltransf_2"/>
    <property type="match status" value="1"/>
</dbReference>
<evidence type="ECO:0000259" key="6">
    <source>
        <dbReference type="Pfam" id="PF00891"/>
    </source>
</evidence>
<dbReference type="InterPro" id="IPR016461">
    <property type="entry name" value="COMT-like"/>
</dbReference>
<dbReference type="Proteomes" id="UP001163823">
    <property type="component" value="Chromosome 9"/>
</dbReference>
<dbReference type="AlphaFoldDB" id="A0AAD7PHT3"/>
<keyword evidence="1" id="KW-0489">Methyltransferase</keyword>
<dbReference type="PANTHER" id="PTHR11746">
    <property type="entry name" value="O-METHYLTRANSFERASE"/>
    <property type="match status" value="1"/>
</dbReference>
<dbReference type="InterPro" id="IPR029063">
    <property type="entry name" value="SAM-dependent_MTases_sf"/>
</dbReference>
<keyword evidence="2" id="KW-0808">Transferase</keyword>
<dbReference type="SUPFAM" id="SSF46785">
    <property type="entry name" value="Winged helix' DNA-binding domain"/>
    <property type="match status" value="1"/>
</dbReference>